<organism evidence="3 4">
    <name type="scientific">Paspalum notatum var. saurae</name>
    <dbReference type="NCBI Taxonomy" id="547442"/>
    <lineage>
        <taxon>Eukaryota</taxon>
        <taxon>Viridiplantae</taxon>
        <taxon>Streptophyta</taxon>
        <taxon>Embryophyta</taxon>
        <taxon>Tracheophyta</taxon>
        <taxon>Spermatophyta</taxon>
        <taxon>Magnoliopsida</taxon>
        <taxon>Liliopsida</taxon>
        <taxon>Poales</taxon>
        <taxon>Poaceae</taxon>
        <taxon>PACMAD clade</taxon>
        <taxon>Panicoideae</taxon>
        <taxon>Andropogonodae</taxon>
        <taxon>Paspaleae</taxon>
        <taxon>Paspalinae</taxon>
        <taxon>Paspalum</taxon>
    </lineage>
</organism>
<dbReference type="PROSITE" id="PS50011">
    <property type="entry name" value="PROTEIN_KINASE_DOM"/>
    <property type="match status" value="1"/>
</dbReference>
<dbReference type="InterPro" id="IPR008962">
    <property type="entry name" value="PapD-like_sf"/>
</dbReference>
<evidence type="ECO:0000259" key="2">
    <source>
        <dbReference type="PROSITE" id="PS50202"/>
    </source>
</evidence>
<dbReference type="Gene3D" id="2.60.40.10">
    <property type="entry name" value="Immunoglobulins"/>
    <property type="match status" value="1"/>
</dbReference>
<dbReference type="SUPFAM" id="SSF49354">
    <property type="entry name" value="PapD-like"/>
    <property type="match status" value="1"/>
</dbReference>
<dbReference type="AlphaFoldDB" id="A0AAQ3PFJ2"/>
<dbReference type="GO" id="GO:0005524">
    <property type="term" value="F:ATP binding"/>
    <property type="evidence" value="ECO:0007669"/>
    <property type="project" value="InterPro"/>
</dbReference>
<sequence length="370" mass="42322">MEHGTIAVKKLFNTHTIDEKMFHQEVTSLMLVRHQNIVRFLGYCSHTEEKAKEIMPGIFVLVEERKRMLCFEYISNGSLEDRITDELRGLEWNTRYQIIKGICDDDSMVPKITDFGLSRLDDKTRTTSAEPLMTLGYCAPEYQFHGKMSSKSDIYSLGVIILEIVTGRKEKPDIGKVLKRWKHRWNKSAADTLLAYKQVDTCLDVAKRCMHDDPTDRPNISDIVDDLNKIDSTEEAISDAAEYIKLEEMLQIEPLEMHLTFELNKRMSCSIELTNNTDGYFAFRISTTSLRPYHIHPTKGIVPPRSKRSVTIALQALEKTPSYNYRKDEFSVQSTTVDDSLTVTDISGSMFNEKSGNVVDDVNLTVVLDV</sequence>
<feature type="domain" description="Protein kinase" evidence="1">
    <location>
        <begin position="1"/>
        <end position="237"/>
    </location>
</feature>
<evidence type="ECO:0008006" key="5">
    <source>
        <dbReference type="Google" id="ProtNLM"/>
    </source>
</evidence>
<dbReference type="InterPro" id="IPR000535">
    <property type="entry name" value="MSP_dom"/>
</dbReference>
<accession>A0AAQ3PFJ2</accession>
<evidence type="ECO:0000259" key="1">
    <source>
        <dbReference type="PROSITE" id="PS50011"/>
    </source>
</evidence>
<feature type="domain" description="MSP" evidence="2">
    <location>
        <begin position="249"/>
        <end position="369"/>
    </location>
</feature>
<dbReference type="EMBL" id="CP144745">
    <property type="protein sequence ID" value="WVZ49407.1"/>
    <property type="molecule type" value="Genomic_DNA"/>
</dbReference>
<name>A0AAQ3PFJ2_PASNO</name>
<dbReference type="Pfam" id="PF07714">
    <property type="entry name" value="PK_Tyr_Ser-Thr"/>
    <property type="match status" value="2"/>
</dbReference>
<keyword evidence="4" id="KW-1185">Reference proteome</keyword>
<protein>
    <recommendedName>
        <fullName evidence="5">Protein kinase domain-containing protein</fullName>
    </recommendedName>
</protein>
<evidence type="ECO:0000313" key="4">
    <source>
        <dbReference type="Proteomes" id="UP001341281"/>
    </source>
</evidence>
<proteinExistence type="predicted"/>
<gene>
    <name evidence="3" type="ORF">U9M48_000772</name>
</gene>
<dbReference type="Proteomes" id="UP001341281">
    <property type="component" value="Chromosome 01"/>
</dbReference>
<dbReference type="InterPro" id="IPR011009">
    <property type="entry name" value="Kinase-like_dom_sf"/>
</dbReference>
<dbReference type="PROSITE" id="PS50202">
    <property type="entry name" value="MSP"/>
    <property type="match status" value="1"/>
</dbReference>
<dbReference type="GO" id="GO:0004672">
    <property type="term" value="F:protein kinase activity"/>
    <property type="evidence" value="ECO:0007669"/>
    <property type="project" value="InterPro"/>
</dbReference>
<dbReference type="Pfam" id="PF00635">
    <property type="entry name" value="Motile_Sperm"/>
    <property type="match status" value="1"/>
</dbReference>
<dbReference type="Gene3D" id="1.10.510.10">
    <property type="entry name" value="Transferase(Phosphotransferase) domain 1"/>
    <property type="match status" value="2"/>
</dbReference>
<dbReference type="InterPro" id="IPR001245">
    <property type="entry name" value="Ser-Thr/Tyr_kinase_cat_dom"/>
</dbReference>
<reference evidence="3 4" key="1">
    <citation type="submission" date="2024-02" db="EMBL/GenBank/DDBJ databases">
        <title>High-quality chromosome-scale genome assembly of Pensacola bahiagrass (Paspalum notatum Flugge var. saurae).</title>
        <authorList>
            <person name="Vega J.M."/>
            <person name="Podio M."/>
            <person name="Orjuela J."/>
            <person name="Siena L.A."/>
            <person name="Pessino S.C."/>
            <person name="Combes M.C."/>
            <person name="Mariac C."/>
            <person name="Albertini E."/>
            <person name="Pupilli F."/>
            <person name="Ortiz J.P.A."/>
            <person name="Leblanc O."/>
        </authorList>
    </citation>
    <scope>NUCLEOTIDE SEQUENCE [LARGE SCALE GENOMIC DNA]</scope>
    <source>
        <strain evidence="3">R1</strain>
        <tissue evidence="3">Leaf</tissue>
    </source>
</reference>
<evidence type="ECO:0000313" key="3">
    <source>
        <dbReference type="EMBL" id="WVZ49407.1"/>
    </source>
</evidence>
<dbReference type="InterPro" id="IPR000719">
    <property type="entry name" value="Prot_kinase_dom"/>
</dbReference>
<dbReference type="PANTHER" id="PTHR45707:SF50">
    <property type="entry name" value="VESICLE-ASSOCIATED PROTEIN 1-1"/>
    <property type="match status" value="1"/>
</dbReference>
<dbReference type="InterPro" id="IPR013783">
    <property type="entry name" value="Ig-like_fold"/>
</dbReference>
<dbReference type="SUPFAM" id="SSF56112">
    <property type="entry name" value="Protein kinase-like (PK-like)"/>
    <property type="match status" value="1"/>
</dbReference>
<dbReference type="PANTHER" id="PTHR45707">
    <property type="entry name" value="C2 CALCIUM/LIPID-BINDING PLANT PHOSPHORIBOSYLTRANSFERASE FAMILY PROTEIN"/>
    <property type="match status" value="1"/>
</dbReference>